<feature type="compositionally biased region" description="Pro residues" evidence="1">
    <location>
        <begin position="291"/>
        <end position="302"/>
    </location>
</feature>
<evidence type="ECO:0000313" key="4">
    <source>
        <dbReference type="Proteomes" id="UP001523392"/>
    </source>
</evidence>
<dbReference type="PANTHER" id="PTHR38463">
    <property type="entry name" value="STRESS RESPONSE PROTEIN YSNF"/>
    <property type="match status" value="1"/>
</dbReference>
<comment type="caution">
    <text evidence="3">The sequence shown here is derived from an EMBL/GenBank/DDBJ whole genome shotgun (WGS) entry which is preliminary data.</text>
</comment>
<dbReference type="Proteomes" id="UP001523392">
    <property type="component" value="Unassembled WGS sequence"/>
</dbReference>
<feature type="region of interest" description="Disordered" evidence="1">
    <location>
        <begin position="276"/>
        <end position="325"/>
    </location>
</feature>
<dbReference type="RefSeq" id="WP_252951450.1">
    <property type="nucleotide sequence ID" value="NZ_JAFIRR010000009.1"/>
</dbReference>
<dbReference type="PANTHER" id="PTHR38463:SF1">
    <property type="entry name" value="STRESS RESPONSE PROTEIN YSNF"/>
    <property type="match status" value="1"/>
</dbReference>
<dbReference type="EMBL" id="JAFIRR010000009">
    <property type="protein sequence ID" value="MCO6414862.1"/>
    <property type="molecule type" value="Genomic_DNA"/>
</dbReference>
<feature type="compositionally biased region" description="Low complexity" evidence="1">
    <location>
        <begin position="303"/>
        <end position="319"/>
    </location>
</feature>
<evidence type="ECO:0000313" key="3">
    <source>
        <dbReference type="EMBL" id="MCO6414862.1"/>
    </source>
</evidence>
<dbReference type="InterPro" id="IPR052967">
    <property type="entry name" value="Stress_Response_Assoc"/>
</dbReference>
<feature type="domain" description="DUF2382" evidence="2">
    <location>
        <begin position="11"/>
        <end position="119"/>
    </location>
</feature>
<proteinExistence type="predicted"/>
<accession>A0ABT1CYX5</accession>
<feature type="domain" description="DUF2382" evidence="2">
    <location>
        <begin position="332"/>
        <end position="442"/>
    </location>
</feature>
<protein>
    <submittedName>
        <fullName evidence="3">YsnF/AvaK domain-containing protein</fullName>
    </submittedName>
</protein>
<keyword evidence="4" id="KW-1185">Reference proteome</keyword>
<name>A0ABT1CYX5_9PROT</name>
<reference evidence="3 4" key="1">
    <citation type="submission" date="2021-12" db="EMBL/GenBank/DDBJ databases">
        <title>Siccirubricoccus leaddurans sp. nov., a high concentration Zn2+ tolerance bacterium.</title>
        <authorList>
            <person name="Cao Y."/>
        </authorList>
    </citation>
    <scope>NUCLEOTIDE SEQUENCE [LARGE SCALE GENOMIC DNA]</scope>
    <source>
        <strain evidence="3 4">KC 17139</strain>
    </source>
</reference>
<sequence>MQEEPAETVIPILEERLKVTRATRATGRVRITLATATEERVVEEVLRQRRVEITRIPVNRPVPAPPPVREEGDTLVIPVLEEVLVVERRLMLREEVRLRLAHGERQEVKRIALRRQEPVIERLPPDPQQQERLMTRMITGLFDSRAEAERTVETLVQQHGIDRDRITVHAAGEENATAGTMERRDESHHGFLASLRDLFLPEEDRATYAEGLRRGGIMVSVRAEEAELEAVMDAFERHGAVDLDARESEWRAGGWTGEEAGTAPMSSYGGDAVLGPSSDGERTGMAAQPMPATPPMPAPQPAPAAGAAAAGGTTMPATGVSADRASDGGEVIPLVEERLRVGKREAQQGRVRVRSYVVETPVQEQVQLRQEHVEVERRPVDRPATAADAAAFTERSIEATETSEEAVVSKEARVREEVRLRKQVEERTETISDTVRHTEVKVEDDRAPTPAPGTAPRTTRDPER</sequence>
<dbReference type="InterPro" id="IPR019060">
    <property type="entry name" value="DUF2382"/>
</dbReference>
<feature type="compositionally biased region" description="Basic and acidic residues" evidence="1">
    <location>
        <begin position="415"/>
        <end position="447"/>
    </location>
</feature>
<evidence type="ECO:0000256" key="1">
    <source>
        <dbReference type="SAM" id="MobiDB-lite"/>
    </source>
</evidence>
<evidence type="ECO:0000259" key="2">
    <source>
        <dbReference type="Pfam" id="PF09557"/>
    </source>
</evidence>
<gene>
    <name evidence="3" type="ORF">JYK14_01560</name>
</gene>
<organism evidence="3 4">
    <name type="scientific">Siccirubricoccus soli</name>
    <dbReference type="NCBI Taxonomy" id="2899147"/>
    <lineage>
        <taxon>Bacteria</taxon>
        <taxon>Pseudomonadati</taxon>
        <taxon>Pseudomonadota</taxon>
        <taxon>Alphaproteobacteria</taxon>
        <taxon>Acetobacterales</taxon>
        <taxon>Roseomonadaceae</taxon>
        <taxon>Siccirubricoccus</taxon>
    </lineage>
</organism>
<feature type="region of interest" description="Disordered" evidence="1">
    <location>
        <begin position="415"/>
        <end position="464"/>
    </location>
</feature>
<dbReference type="Pfam" id="PF09557">
    <property type="entry name" value="DUF2382"/>
    <property type="match status" value="2"/>
</dbReference>